<dbReference type="PANTHER" id="PTHR42673:SF4">
    <property type="entry name" value="MALEYLACETOACETATE ISOMERASE"/>
    <property type="match status" value="1"/>
</dbReference>
<dbReference type="InterPro" id="IPR036249">
    <property type="entry name" value="Thioredoxin-like_sf"/>
</dbReference>
<dbReference type="AlphaFoldDB" id="B6RB03"/>
<dbReference type="InterPro" id="IPR010987">
    <property type="entry name" value="Glutathione-S-Trfase_C-like"/>
</dbReference>
<name>B6RB03_HALDI</name>
<comment type="similarity">
    <text evidence="1">Belongs to the GST superfamily.</text>
</comment>
<dbReference type="GO" id="GO:0006559">
    <property type="term" value="P:L-phenylalanine catabolic process"/>
    <property type="evidence" value="ECO:0007669"/>
    <property type="project" value="TreeGrafter"/>
</dbReference>
<dbReference type="InterPro" id="IPR004046">
    <property type="entry name" value="GST_C"/>
</dbReference>
<dbReference type="Pfam" id="PF00043">
    <property type="entry name" value="GST_C"/>
    <property type="match status" value="1"/>
</dbReference>
<dbReference type="InterPro" id="IPR004045">
    <property type="entry name" value="Glutathione_S-Trfase_N"/>
</dbReference>
<dbReference type="GO" id="GO:0016034">
    <property type="term" value="F:maleylacetoacetate isomerase activity"/>
    <property type="evidence" value="ECO:0007669"/>
    <property type="project" value="TreeGrafter"/>
</dbReference>
<reference evidence="4" key="1">
    <citation type="submission" date="2006-10" db="EMBL/GenBank/DDBJ databases">
        <title>Novel gene discovery from Haliotis discus discus by normalized cDNA library analysis.</title>
        <authorList>
            <person name="Qiang W."/>
            <person name="Kang H.-S."/>
            <person name="Lee J."/>
        </authorList>
    </citation>
    <scope>NUCLEOTIDE SEQUENCE</scope>
</reference>
<dbReference type="SFLD" id="SFLDG00358">
    <property type="entry name" value="Main_(cytGST)"/>
    <property type="match status" value="1"/>
</dbReference>
<proteinExistence type="evidence at transcript level"/>
<dbReference type="SUPFAM" id="SSF52833">
    <property type="entry name" value="Thioredoxin-like"/>
    <property type="match status" value="1"/>
</dbReference>
<dbReference type="PROSITE" id="PS50405">
    <property type="entry name" value="GST_CTER"/>
    <property type="match status" value="1"/>
</dbReference>
<dbReference type="SUPFAM" id="SSF47616">
    <property type="entry name" value="GST C-terminal domain-like"/>
    <property type="match status" value="1"/>
</dbReference>
<dbReference type="GO" id="GO:0004364">
    <property type="term" value="F:glutathione transferase activity"/>
    <property type="evidence" value="ECO:0007669"/>
    <property type="project" value="TreeGrafter"/>
</dbReference>
<evidence type="ECO:0000259" key="2">
    <source>
        <dbReference type="PROSITE" id="PS50404"/>
    </source>
</evidence>
<evidence type="ECO:0000259" key="3">
    <source>
        <dbReference type="PROSITE" id="PS50405"/>
    </source>
</evidence>
<protein>
    <submittedName>
        <fullName evidence="4">Glutathione-s-transferase</fullName>
    </submittedName>
</protein>
<dbReference type="SFLD" id="SFLDS00019">
    <property type="entry name" value="Glutathione_Transferase_(cytos"/>
    <property type="match status" value="1"/>
</dbReference>
<keyword evidence="4" id="KW-0808">Transferase</keyword>
<dbReference type="InterPro" id="IPR040079">
    <property type="entry name" value="Glutathione_S-Trfase"/>
</dbReference>
<dbReference type="Pfam" id="PF02798">
    <property type="entry name" value="GST_N"/>
    <property type="match status" value="1"/>
</dbReference>
<accession>B6RB03</accession>
<dbReference type="CDD" id="cd00299">
    <property type="entry name" value="GST_C_family"/>
    <property type="match status" value="1"/>
</dbReference>
<dbReference type="PROSITE" id="PS50404">
    <property type="entry name" value="GST_NTER"/>
    <property type="match status" value="1"/>
</dbReference>
<dbReference type="GO" id="GO:0005739">
    <property type="term" value="C:mitochondrion"/>
    <property type="evidence" value="ECO:0007669"/>
    <property type="project" value="TreeGrafter"/>
</dbReference>
<sequence>MSSNMFLYWGSGSIPCWKPMLVLEEKGLAGYPNKKISFSDKEHKSEEILKLNPRGQVPTFKDGEIVVNESGAICFYLENKFSDKGTKLLPDDNAERARVLQRVFEVSNVDSSIITNLLHYRFRTPKDKLDEELLKTKYEAVRTELKKWEGHLAASQGYVVGSNFTMADVFFFPYVAFGVRLGLDISKYPAISAYYDKVKDRPSVKATWPPHWADGPGDSSIMGPV</sequence>
<dbReference type="Gene3D" id="3.40.30.10">
    <property type="entry name" value="Glutaredoxin"/>
    <property type="match status" value="1"/>
</dbReference>
<dbReference type="PANTHER" id="PTHR42673">
    <property type="entry name" value="MALEYLACETOACETATE ISOMERASE"/>
    <property type="match status" value="1"/>
</dbReference>
<dbReference type="FunFam" id="3.40.30.10:FF:000221">
    <property type="entry name" value="Glutathione S-transferase rho"/>
    <property type="match status" value="1"/>
</dbReference>
<evidence type="ECO:0000313" key="4">
    <source>
        <dbReference type="EMBL" id="ABO26605.1"/>
    </source>
</evidence>
<dbReference type="EMBL" id="EF103347">
    <property type="protein sequence ID" value="ABO26605.1"/>
    <property type="molecule type" value="mRNA"/>
</dbReference>
<organism evidence="4">
    <name type="scientific">Haliotis discus discus</name>
    <name type="common">disc abalone</name>
    <dbReference type="NCBI Taxonomy" id="91233"/>
    <lineage>
        <taxon>Eukaryota</taxon>
        <taxon>Metazoa</taxon>
        <taxon>Spiralia</taxon>
        <taxon>Lophotrochozoa</taxon>
        <taxon>Mollusca</taxon>
        <taxon>Gastropoda</taxon>
        <taxon>Vetigastropoda</taxon>
        <taxon>Lepetellida</taxon>
        <taxon>Haliotoidea</taxon>
        <taxon>Haliotidae</taxon>
        <taxon>Haliotis</taxon>
    </lineage>
</organism>
<dbReference type="InterPro" id="IPR036282">
    <property type="entry name" value="Glutathione-S-Trfase_C_sf"/>
</dbReference>
<feature type="domain" description="GST C-terminal" evidence="3">
    <location>
        <begin position="92"/>
        <end position="225"/>
    </location>
</feature>
<dbReference type="CDD" id="cd00570">
    <property type="entry name" value="GST_N_family"/>
    <property type="match status" value="1"/>
</dbReference>
<evidence type="ECO:0000256" key="1">
    <source>
        <dbReference type="RuleBase" id="RU003494"/>
    </source>
</evidence>
<dbReference type="Gene3D" id="1.20.1050.10">
    <property type="match status" value="1"/>
</dbReference>
<dbReference type="GO" id="GO:0006749">
    <property type="term" value="P:glutathione metabolic process"/>
    <property type="evidence" value="ECO:0007669"/>
    <property type="project" value="TreeGrafter"/>
</dbReference>
<feature type="domain" description="GST N-terminal" evidence="2">
    <location>
        <begin position="3"/>
        <end position="85"/>
    </location>
</feature>